<organism evidence="14 15">
    <name type="scientific">Allacma fusca</name>
    <dbReference type="NCBI Taxonomy" id="39272"/>
    <lineage>
        <taxon>Eukaryota</taxon>
        <taxon>Metazoa</taxon>
        <taxon>Ecdysozoa</taxon>
        <taxon>Arthropoda</taxon>
        <taxon>Hexapoda</taxon>
        <taxon>Collembola</taxon>
        <taxon>Symphypleona</taxon>
        <taxon>Sminthuridae</taxon>
        <taxon>Allacma</taxon>
    </lineage>
</organism>
<feature type="region of interest" description="Disordered" evidence="12">
    <location>
        <begin position="353"/>
        <end position="416"/>
    </location>
</feature>
<dbReference type="FunFam" id="3.30.160.60:FF:000446">
    <property type="entry name" value="Zinc finger protein"/>
    <property type="match status" value="1"/>
</dbReference>
<dbReference type="Proteomes" id="UP000708208">
    <property type="component" value="Unassembled WGS sequence"/>
</dbReference>
<feature type="domain" description="C2H2-type" evidence="13">
    <location>
        <begin position="952"/>
        <end position="979"/>
    </location>
</feature>
<feature type="domain" description="C2H2-type" evidence="13">
    <location>
        <begin position="1013"/>
        <end position="1040"/>
    </location>
</feature>
<dbReference type="FunFam" id="3.30.160.60:FF:000508">
    <property type="entry name" value="Myeloid zinc finger 1"/>
    <property type="match status" value="1"/>
</dbReference>
<evidence type="ECO:0000256" key="6">
    <source>
        <dbReference type="ARBA" id="ARBA00022833"/>
    </source>
</evidence>
<dbReference type="SMART" id="SM00355">
    <property type="entry name" value="ZnF_C2H2"/>
    <property type="match status" value="15"/>
</dbReference>
<feature type="domain" description="C2H2-type" evidence="13">
    <location>
        <begin position="1039"/>
        <end position="1068"/>
    </location>
</feature>
<evidence type="ECO:0000313" key="15">
    <source>
        <dbReference type="Proteomes" id="UP000708208"/>
    </source>
</evidence>
<dbReference type="EMBL" id="CAJVCH010571766">
    <property type="protein sequence ID" value="CAG7838471.1"/>
    <property type="molecule type" value="Genomic_DNA"/>
</dbReference>
<feature type="compositionally biased region" description="Polar residues" evidence="12">
    <location>
        <begin position="403"/>
        <end position="416"/>
    </location>
</feature>
<keyword evidence="10" id="KW-0539">Nucleus</keyword>
<keyword evidence="3" id="KW-0479">Metal-binding</keyword>
<reference evidence="14" key="1">
    <citation type="submission" date="2021-06" db="EMBL/GenBank/DDBJ databases">
        <authorList>
            <person name="Hodson N. C."/>
            <person name="Mongue J. A."/>
            <person name="Jaron S. K."/>
        </authorList>
    </citation>
    <scope>NUCLEOTIDE SEQUENCE</scope>
</reference>
<keyword evidence="6" id="KW-0862">Zinc</keyword>
<comment type="caution">
    <text evidence="14">The sequence shown here is derived from an EMBL/GenBank/DDBJ whole genome shotgun (WGS) entry which is preliminary data.</text>
</comment>
<evidence type="ECO:0000256" key="5">
    <source>
        <dbReference type="ARBA" id="ARBA00022771"/>
    </source>
</evidence>
<keyword evidence="15" id="KW-1185">Reference proteome</keyword>
<evidence type="ECO:0000256" key="7">
    <source>
        <dbReference type="ARBA" id="ARBA00023015"/>
    </source>
</evidence>
<evidence type="ECO:0000313" key="14">
    <source>
        <dbReference type="EMBL" id="CAG7838471.1"/>
    </source>
</evidence>
<feature type="compositionally biased region" description="Basic residues" evidence="12">
    <location>
        <begin position="356"/>
        <end position="367"/>
    </location>
</feature>
<dbReference type="PANTHER" id="PTHR16515:SF66">
    <property type="entry name" value="C2H2-TYPE DOMAIN-CONTAINING PROTEIN"/>
    <property type="match status" value="1"/>
</dbReference>
<dbReference type="PROSITE" id="PS50157">
    <property type="entry name" value="ZINC_FINGER_C2H2_2"/>
    <property type="match status" value="11"/>
</dbReference>
<feature type="domain" description="C2H2-type" evidence="13">
    <location>
        <begin position="1125"/>
        <end position="1152"/>
    </location>
</feature>
<dbReference type="Pfam" id="PF00096">
    <property type="entry name" value="zf-C2H2"/>
    <property type="match status" value="4"/>
</dbReference>
<dbReference type="GO" id="GO:0005634">
    <property type="term" value="C:nucleus"/>
    <property type="evidence" value="ECO:0007669"/>
    <property type="project" value="UniProtKB-SubCell"/>
</dbReference>
<sequence length="1315" mass="149399">MWRRFLGIVGKKHRLTGREIPRMVTHDSDGITKDEYEDETMEDGNSIVEKNSDSDTASLGSLIIHTTDGNPSDNDDCLSVGDIDDLVHGSSSIEDYENPIAEVLGQPGMLAAEDRSKVEKIKEIRCPTCDKNILLTNLHKHFHVHPPSNYGDAAVLERNLRELIVQTARDVRAVVTAGRGRLRDQESGVAASVKGAKGRQLGTESDELEEVQKIFIRPLREIHRRPDLLGPPPPEVKKMDVAPPEMTTVPVQTPDKDRDRCSVVTSSKLGVAKKSCSKKSKKIYLSESDEPITPTKTSKDINTLTELSANKEEEVEARVVETHDTDSDPEDDVPLVVRLRQDAEARGEIKIMPKPPAKHVKHKRPKNNKPEIELPVKRNRLTTNDNVQDSMLAKERKSKSKNSKQPTILKKSNPNWSKSVEQAAELILSETKKENPNMEELEKAMKTTFQYRKYMYDHNTDIARVLTDFPALQNYSFVKKEFENIGNDLGTLERKLVDPLMLEYQMFAMKHFLSPDPVIAKAKEELKADPGDNDLLRDVQLLCLGFQKTKGKLFGSLYKQRSGSEERFKGVTPTIDIKNNIGSRSCKLTVYCEKMKICEVPNFFDANPFLVRKIANMTTFKLDILPFGQDTLMSQEVVIDGLESDKNICLLCGKIFQVTPDIPISSKVKETIAEIAVVDMGFLVFNEDRLGCCQPCHSKVQSLRDSYTAFLHVRKELTDLSTQISYELKRTNNQLLKGFHYDPLCDDKEDDTFFHEWNLRRIRAMLLSNLQIESEVTTNFLGLEGMGQDEPFGNLELLRPETMVTSFYGRSRSEEPAVGVEVEAGHMSTPSTARKRSARVKAIDRNRGAKKRSKGGFDTRKPKTGDITFSIHDESLDMFKCESCGETFGEYDLFQIHLHANCKASDTDGLRSNSGDMTGTANEFTCNVCSKSFNRGYSLRIHMRTHGADEQLSCDKCDKKFTLNNTLAAHRKIHEKEKQKLKCPICNKMVSQKRAMEAHLHRHHVKDYEVSTVVCDICKKSFDSPLILMSHMEVHGGEYECSVPTCRKTFKSCTLLGNHEKIHNSNATFFDCDFCTVAFKDESAFISHKATHSLSPTFLCDHCGRSFPSKSLLRGHIRLHKNVENRCEICDKSFYSASNLKNHMRLHTGERPFLCVICDQSFVQKVSLNLHMRKHSGVNPFMCPYCKNTGFSYKLALRQHLATKHDEIYLKSKKFLCKICWKNFSTESEQLEHDALHEKHKCKLCNRQFKMLTHLKEHLLRHASLKPHKCIFCEDKSFLRRKGLTDHIKSAHPGKDPEDAANADNITYYVHINND</sequence>
<dbReference type="GO" id="GO:0042802">
    <property type="term" value="F:identical protein binding"/>
    <property type="evidence" value="ECO:0007669"/>
    <property type="project" value="UniProtKB-ARBA"/>
</dbReference>
<proteinExistence type="inferred from homology"/>
<keyword evidence="7" id="KW-0805">Transcription regulation</keyword>
<dbReference type="Pfam" id="PF13912">
    <property type="entry name" value="zf-C2H2_6"/>
    <property type="match status" value="2"/>
</dbReference>
<evidence type="ECO:0000256" key="1">
    <source>
        <dbReference type="ARBA" id="ARBA00004123"/>
    </source>
</evidence>
<evidence type="ECO:0000256" key="11">
    <source>
        <dbReference type="PROSITE-ProRule" id="PRU00042"/>
    </source>
</evidence>
<evidence type="ECO:0000256" key="3">
    <source>
        <dbReference type="ARBA" id="ARBA00022723"/>
    </source>
</evidence>
<dbReference type="OrthoDB" id="6105938at2759"/>
<keyword evidence="4" id="KW-0677">Repeat</keyword>
<dbReference type="InterPro" id="IPR013087">
    <property type="entry name" value="Znf_C2H2_type"/>
</dbReference>
<accession>A0A8J2Q7M7</accession>
<protein>
    <recommendedName>
        <fullName evidence="13">C2H2-type domain-containing protein</fullName>
    </recommendedName>
</protein>
<evidence type="ECO:0000256" key="4">
    <source>
        <dbReference type="ARBA" id="ARBA00022737"/>
    </source>
</evidence>
<comment type="similarity">
    <text evidence="2">Belongs to the krueppel C2H2-type zinc-finger protein family.</text>
</comment>
<feature type="domain" description="C2H2-type" evidence="13">
    <location>
        <begin position="1098"/>
        <end position="1125"/>
    </location>
</feature>
<dbReference type="InterPro" id="IPR050331">
    <property type="entry name" value="Zinc_finger"/>
</dbReference>
<dbReference type="FunFam" id="3.30.160.60:FF:000145">
    <property type="entry name" value="Zinc finger protein 574"/>
    <property type="match status" value="1"/>
</dbReference>
<dbReference type="PANTHER" id="PTHR16515">
    <property type="entry name" value="PR DOMAIN ZINC FINGER PROTEIN"/>
    <property type="match status" value="1"/>
</dbReference>
<dbReference type="GO" id="GO:0003677">
    <property type="term" value="F:DNA binding"/>
    <property type="evidence" value="ECO:0007669"/>
    <property type="project" value="UniProtKB-KW"/>
</dbReference>
<evidence type="ECO:0000256" key="2">
    <source>
        <dbReference type="ARBA" id="ARBA00006991"/>
    </source>
</evidence>
<evidence type="ECO:0000256" key="9">
    <source>
        <dbReference type="ARBA" id="ARBA00023163"/>
    </source>
</evidence>
<keyword evidence="9" id="KW-0804">Transcription</keyword>
<dbReference type="GO" id="GO:0010468">
    <property type="term" value="P:regulation of gene expression"/>
    <property type="evidence" value="ECO:0007669"/>
    <property type="project" value="TreeGrafter"/>
</dbReference>
<evidence type="ECO:0000256" key="8">
    <source>
        <dbReference type="ARBA" id="ARBA00023125"/>
    </source>
</evidence>
<gene>
    <name evidence="14" type="ORF">AFUS01_LOCUS47440</name>
</gene>
<evidence type="ECO:0000259" key="13">
    <source>
        <dbReference type="PROSITE" id="PS50157"/>
    </source>
</evidence>
<feature type="domain" description="C2H2-type" evidence="13">
    <location>
        <begin position="1153"/>
        <end position="1180"/>
    </location>
</feature>
<feature type="domain" description="C2H2-type" evidence="13">
    <location>
        <begin position="924"/>
        <end position="951"/>
    </location>
</feature>
<evidence type="ECO:0000256" key="12">
    <source>
        <dbReference type="SAM" id="MobiDB-lite"/>
    </source>
</evidence>
<feature type="domain" description="C2H2-type" evidence="13">
    <location>
        <begin position="1268"/>
        <end position="1297"/>
    </location>
</feature>
<feature type="domain" description="C2H2-type" evidence="13">
    <location>
        <begin position="1070"/>
        <end position="1097"/>
    </location>
</feature>
<comment type="subcellular location">
    <subcellularLocation>
        <location evidence="1">Nucleus</location>
    </subcellularLocation>
</comment>
<evidence type="ECO:0000256" key="10">
    <source>
        <dbReference type="ARBA" id="ARBA00023242"/>
    </source>
</evidence>
<feature type="domain" description="C2H2-type" evidence="13">
    <location>
        <begin position="1215"/>
        <end position="1242"/>
    </location>
</feature>
<name>A0A8J2Q7M7_9HEXA</name>
<keyword evidence="5 11" id="KW-0863">Zinc-finger</keyword>
<keyword evidence="8" id="KW-0238">DNA-binding</keyword>
<dbReference type="GO" id="GO:0008270">
    <property type="term" value="F:zinc ion binding"/>
    <property type="evidence" value="ECO:0007669"/>
    <property type="project" value="UniProtKB-KW"/>
</dbReference>
<dbReference type="PROSITE" id="PS00028">
    <property type="entry name" value="ZINC_FINGER_C2H2_1"/>
    <property type="match status" value="9"/>
</dbReference>
<feature type="domain" description="C2H2-type" evidence="13">
    <location>
        <begin position="1240"/>
        <end position="1267"/>
    </location>
</feature>